<evidence type="ECO:0000256" key="1">
    <source>
        <dbReference type="ARBA" id="ARBA00004141"/>
    </source>
</evidence>
<dbReference type="EMBL" id="DROD01000454">
    <property type="protein sequence ID" value="HHJ52888.1"/>
    <property type="molecule type" value="Genomic_DNA"/>
</dbReference>
<evidence type="ECO:0000256" key="6">
    <source>
        <dbReference type="SAM" id="Phobius"/>
    </source>
</evidence>
<evidence type="ECO:0000313" key="8">
    <source>
        <dbReference type="EMBL" id="HHJ52888.1"/>
    </source>
</evidence>
<keyword evidence="3 6" id="KW-0812">Transmembrane</keyword>
<dbReference type="GO" id="GO:0005886">
    <property type="term" value="C:plasma membrane"/>
    <property type="evidence" value="ECO:0007669"/>
    <property type="project" value="TreeGrafter"/>
</dbReference>
<dbReference type="InterPro" id="IPR007267">
    <property type="entry name" value="GtrA_DPMS_TM"/>
</dbReference>
<feature type="transmembrane region" description="Helical" evidence="6">
    <location>
        <begin position="39"/>
        <end position="59"/>
    </location>
</feature>
<comment type="subcellular location">
    <subcellularLocation>
        <location evidence="1">Membrane</location>
        <topology evidence="1">Multi-pass membrane protein</topology>
    </subcellularLocation>
</comment>
<dbReference type="GO" id="GO:0000271">
    <property type="term" value="P:polysaccharide biosynthetic process"/>
    <property type="evidence" value="ECO:0007669"/>
    <property type="project" value="InterPro"/>
</dbReference>
<dbReference type="Proteomes" id="UP000886124">
    <property type="component" value="Unassembled WGS sequence"/>
</dbReference>
<keyword evidence="5 6" id="KW-0472">Membrane</keyword>
<evidence type="ECO:0000256" key="3">
    <source>
        <dbReference type="ARBA" id="ARBA00022692"/>
    </source>
</evidence>
<evidence type="ECO:0000259" key="7">
    <source>
        <dbReference type="Pfam" id="PF04138"/>
    </source>
</evidence>
<feature type="transmembrane region" description="Helical" evidence="6">
    <location>
        <begin position="12"/>
        <end position="33"/>
    </location>
</feature>
<organism evidence="8">
    <name type="scientific">Caldithrix abyssi</name>
    <dbReference type="NCBI Taxonomy" id="187145"/>
    <lineage>
        <taxon>Bacteria</taxon>
        <taxon>Pseudomonadati</taxon>
        <taxon>Calditrichota</taxon>
        <taxon>Calditrichia</taxon>
        <taxon>Calditrichales</taxon>
        <taxon>Calditrichaceae</taxon>
        <taxon>Caldithrix</taxon>
    </lineage>
</organism>
<reference evidence="8" key="1">
    <citation type="journal article" date="2020" name="mSystems">
        <title>Genome- and Community-Level Interaction Insights into Carbon Utilization and Element Cycling Functions of Hydrothermarchaeota in Hydrothermal Sediment.</title>
        <authorList>
            <person name="Zhou Z."/>
            <person name="Liu Y."/>
            <person name="Xu W."/>
            <person name="Pan J."/>
            <person name="Luo Z.H."/>
            <person name="Li M."/>
        </authorList>
    </citation>
    <scope>NUCLEOTIDE SEQUENCE [LARGE SCALE GENOMIC DNA]</scope>
    <source>
        <strain evidence="8">HyVt-527</strain>
    </source>
</reference>
<dbReference type="InterPro" id="IPR051401">
    <property type="entry name" value="GtrA_CellWall_Glycosyl"/>
</dbReference>
<gene>
    <name evidence="8" type="ORF">ENJ89_06810</name>
</gene>
<name>A0A7V5UF32_CALAY</name>
<evidence type="ECO:0000256" key="2">
    <source>
        <dbReference type="ARBA" id="ARBA00009399"/>
    </source>
</evidence>
<accession>A0A7V5UF32</accession>
<evidence type="ECO:0000256" key="4">
    <source>
        <dbReference type="ARBA" id="ARBA00022989"/>
    </source>
</evidence>
<keyword evidence="4 6" id="KW-1133">Transmembrane helix</keyword>
<protein>
    <submittedName>
        <fullName evidence="8">GtrA family protein</fullName>
    </submittedName>
</protein>
<dbReference type="PANTHER" id="PTHR38459:SF1">
    <property type="entry name" value="PROPHAGE BACTOPRENOL-LINKED GLUCOSE TRANSLOCASE HOMOLOG"/>
    <property type="match status" value="1"/>
</dbReference>
<dbReference type="PANTHER" id="PTHR38459">
    <property type="entry name" value="PROPHAGE BACTOPRENOL-LINKED GLUCOSE TRANSLOCASE HOMOLOG"/>
    <property type="match status" value="1"/>
</dbReference>
<dbReference type="AlphaFoldDB" id="A0A7V5UF32"/>
<dbReference type="Pfam" id="PF04138">
    <property type="entry name" value="GtrA_DPMS_TM"/>
    <property type="match status" value="1"/>
</dbReference>
<comment type="similarity">
    <text evidence="2">Belongs to the GtrA family.</text>
</comment>
<proteinExistence type="inferred from homology"/>
<evidence type="ECO:0000256" key="5">
    <source>
        <dbReference type="ARBA" id="ARBA00023136"/>
    </source>
</evidence>
<sequence length="138" mass="16123">MAVIEKKRIVRFIKFGVIGATGIVVNTSVLWILHEWLGLAVFLASPLAIGLAIFNNFTWNDRFTWKENRDRRKYTYWHRLWKYYLSASLGGAINYVSLLVLTEFFSFNYLIANLSGILLGMVSNFSLSEWWVFRSRTD</sequence>
<comment type="caution">
    <text evidence="8">The sequence shown here is derived from an EMBL/GenBank/DDBJ whole genome shotgun (WGS) entry which is preliminary data.</text>
</comment>
<feature type="transmembrane region" description="Helical" evidence="6">
    <location>
        <begin position="80"/>
        <end position="101"/>
    </location>
</feature>
<feature type="domain" description="GtrA/DPMS transmembrane" evidence="7">
    <location>
        <begin position="14"/>
        <end position="133"/>
    </location>
</feature>
<feature type="transmembrane region" description="Helical" evidence="6">
    <location>
        <begin position="107"/>
        <end position="127"/>
    </location>
</feature>